<protein>
    <recommendedName>
        <fullName evidence="3">Secreted protein</fullName>
    </recommendedName>
</protein>
<reference evidence="1" key="1">
    <citation type="journal article" date="2023" name="Nat. Commun.">
        <title>Diploid and tetraploid genomes of Acorus and the evolution of monocots.</title>
        <authorList>
            <person name="Ma L."/>
            <person name="Liu K.W."/>
            <person name="Li Z."/>
            <person name="Hsiao Y.Y."/>
            <person name="Qi Y."/>
            <person name="Fu T."/>
            <person name="Tang G.D."/>
            <person name="Zhang D."/>
            <person name="Sun W.H."/>
            <person name="Liu D.K."/>
            <person name="Li Y."/>
            <person name="Chen G.Z."/>
            <person name="Liu X.D."/>
            <person name="Liao X.Y."/>
            <person name="Jiang Y.T."/>
            <person name="Yu X."/>
            <person name="Hao Y."/>
            <person name="Huang J."/>
            <person name="Zhao X.W."/>
            <person name="Ke S."/>
            <person name="Chen Y.Y."/>
            <person name="Wu W.L."/>
            <person name="Hsu J.L."/>
            <person name="Lin Y.F."/>
            <person name="Huang M.D."/>
            <person name="Li C.Y."/>
            <person name="Huang L."/>
            <person name="Wang Z.W."/>
            <person name="Zhao X."/>
            <person name="Zhong W.Y."/>
            <person name="Peng D.H."/>
            <person name="Ahmad S."/>
            <person name="Lan S."/>
            <person name="Zhang J.S."/>
            <person name="Tsai W.C."/>
            <person name="Van de Peer Y."/>
            <person name="Liu Z.J."/>
        </authorList>
    </citation>
    <scope>NUCLEOTIDE SEQUENCE</scope>
    <source>
        <strain evidence="1">SCP</strain>
    </source>
</reference>
<evidence type="ECO:0000313" key="1">
    <source>
        <dbReference type="EMBL" id="KAK1274930.1"/>
    </source>
</evidence>
<name>A0AAV9BES0_ACOGR</name>
<accession>A0AAV9BES0</accession>
<sequence length="80" mass="8608">MGSSAAEGSARSWPTMSTTAVCAASSATLASGARTALAGTRDERRGFGFLFFKEGCRFCLVYKHRYYFAWLLSCGGWGCC</sequence>
<dbReference type="Proteomes" id="UP001179952">
    <property type="component" value="Unassembled WGS sequence"/>
</dbReference>
<gene>
    <name evidence="1" type="ORF">QJS04_geneDACA012861</name>
</gene>
<evidence type="ECO:0008006" key="3">
    <source>
        <dbReference type="Google" id="ProtNLM"/>
    </source>
</evidence>
<reference evidence="1" key="2">
    <citation type="submission" date="2023-06" db="EMBL/GenBank/DDBJ databases">
        <authorList>
            <person name="Ma L."/>
            <person name="Liu K.-W."/>
            <person name="Li Z."/>
            <person name="Hsiao Y.-Y."/>
            <person name="Qi Y."/>
            <person name="Fu T."/>
            <person name="Tang G."/>
            <person name="Zhang D."/>
            <person name="Sun W.-H."/>
            <person name="Liu D.-K."/>
            <person name="Li Y."/>
            <person name="Chen G.-Z."/>
            <person name="Liu X.-D."/>
            <person name="Liao X.-Y."/>
            <person name="Jiang Y.-T."/>
            <person name="Yu X."/>
            <person name="Hao Y."/>
            <person name="Huang J."/>
            <person name="Zhao X.-W."/>
            <person name="Ke S."/>
            <person name="Chen Y.-Y."/>
            <person name="Wu W.-L."/>
            <person name="Hsu J.-L."/>
            <person name="Lin Y.-F."/>
            <person name="Huang M.-D."/>
            <person name="Li C.-Y."/>
            <person name="Huang L."/>
            <person name="Wang Z.-W."/>
            <person name="Zhao X."/>
            <person name="Zhong W.-Y."/>
            <person name="Peng D.-H."/>
            <person name="Ahmad S."/>
            <person name="Lan S."/>
            <person name="Zhang J.-S."/>
            <person name="Tsai W.-C."/>
            <person name="Van De Peer Y."/>
            <person name="Liu Z.-J."/>
        </authorList>
    </citation>
    <scope>NUCLEOTIDE SEQUENCE</scope>
    <source>
        <strain evidence="1">SCP</strain>
        <tissue evidence="1">Leaves</tissue>
    </source>
</reference>
<proteinExistence type="predicted"/>
<keyword evidence="2" id="KW-1185">Reference proteome</keyword>
<evidence type="ECO:0000313" key="2">
    <source>
        <dbReference type="Proteomes" id="UP001179952"/>
    </source>
</evidence>
<comment type="caution">
    <text evidence="1">The sequence shown here is derived from an EMBL/GenBank/DDBJ whole genome shotgun (WGS) entry which is preliminary data.</text>
</comment>
<dbReference type="AlphaFoldDB" id="A0AAV9BES0"/>
<dbReference type="EMBL" id="JAUJYN010000003">
    <property type="protein sequence ID" value="KAK1274930.1"/>
    <property type="molecule type" value="Genomic_DNA"/>
</dbReference>
<organism evidence="1 2">
    <name type="scientific">Acorus gramineus</name>
    <name type="common">Dwarf sweet flag</name>
    <dbReference type="NCBI Taxonomy" id="55184"/>
    <lineage>
        <taxon>Eukaryota</taxon>
        <taxon>Viridiplantae</taxon>
        <taxon>Streptophyta</taxon>
        <taxon>Embryophyta</taxon>
        <taxon>Tracheophyta</taxon>
        <taxon>Spermatophyta</taxon>
        <taxon>Magnoliopsida</taxon>
        <taxon>Liliopsida</taxon>
        <taxon>Acoraceae</taxon>
        <taxon>Acorus</taxon>
    </lineage>
</organism>